<comment type="caution">
    <text evidence="1">The sequence shown here is derived from an EMBL/GenBank/DDBJ whole genome shotgun (WGS) entry which is preliminary data.</text>
</comment>
<dbReference type="EMBL" id="JAHQIW010003534">
    <property type="protein sequence ID" value="KAJ1359033.1"/>
    <property type="molecule type" value="Genomic_DNA"/>
</dbReference>
<sequence length="119" mass="13065">MGKRGVQDVLSAQEKLDILEGWIPPTRCVTSVEIPAVALRSFGNDSVSRIRVWARCRHVDSAVVGVPASQCNACAEEHHGGLKKGTIFEHQRLSRCKDNLVSSPVSPLPYHIPLRSIRA</sequence>
<keyword evidence="2" id="KW-1185">Reference proteome</keyword>
<organism evidence="1 2">
    <name type="scientific">Parelaphostrongylus tenuis</name>
    <name type="common">Meningeal worm</name>
    <dbReference type="NCBI Taxonomy" id="148309"/>
    <lineage>
        <taxon>Eukaryota</taxon>
        <taxon>Metazoa</taxon>
        <taxon>Ecdysozoa</taxon>
        <taxon>Nematoda</taxon>
        <taxon>Chromadorea</taxon>
        <taxon>Rhabditida</taxon>
        <taxon>Rhabditina</taxon>
        <taxon>Rhabditomorpha</taxon>
        <taxon>Strongyloidea</taxon>
        <taxon>Metastrongylidae</taxon>
        <taxon>Parelaphostrongylus</taxon>
    </lineage>
</organism>
<protein>
    <submittedName>
        <fullName evidence="1">Uncharacterized protein</fullName>
    </submittedName>
</protein>
<accession>A0AAD5MLU1</accession>
<proteinExistence type="predicted"/>
<dbReference type="Proteomes" id="UP001196413">
    <property type="component" value="Unassembled WGS sequence"/>
</dbReference>
<gene>
    <name evidence="1" type="ORF">KIN20_017642</name>
</gene>
<reference evidence="1" key="1">
    <citation type="submission" date="2021-06" db="EMBL/GenBank/DDBJ databases">
        <title>Parelaphostrongylus tenuis whole genome reference sequence.</title>
        <authorList>
            <person name="Garwood T.J."/>
            <person name="Larsen P.A."/>
            <person name="Fountain-Jones N.M."/>
            <person name="Garbe J.R."/>
            <person name="Macchietto M.G."/>
            <person name="Kania S.A."/>
            <person name="Gerhold R.W."/>
            <person name="Richards J.E."/>
            <person name="Wolf T.M."/>
        </authorList>
    </citation>
    <scope>NUCLEOTIDE SEQUENCE</scope>
    <source>
        <strain evidence="1">MNPRO001-30</strain>
        <tissue evidence="1">Meninges</tissue>
    </source>
</reference>
<name>A0AAD5MLU1_PARTN</name>
<evidence type="ECO:0000313" key="1">
    <source>
        <dbReference type="EMBL" id="KAJ1359033.1"/>
    </source>
</evidence>
<evidence type="ECO:0000313" key="2">
    <source>
        <dbReference type="Proteomes" id="UP001196413"/>
    </source>
</evidence>
<dbReference type="AlphaFoldDB" id="A0AAD5MLU1"/>